<dbReference type="PANTHER" id="PTHR30477">
    <property type="entry name" value="ABC-TRANSPORTER METAL-BINDING PROTEIN"/>
    <property type="match status" value="1"/>
</dbReference>
<feature type="transmembrane region" description="Helical" evidence="6">
    <location>
        <begin position="39"/>
        <end position="57"/>
    </location>
</feature>
<evidence type="ECO:0000256" key="5">
    <source>
        <dbReference type="ARBA" id="ARBA00023136"/>
    </source>
</evidence>
<evidence type="ECO:0000256" key="3">
    <source>
        <dbReference type="ARBA" id="ARBA00022692"/>
    </source>
</evidence>
<feature type="transmembrane region" description="Helical" evidence="6">
    <location>
        <begin position="247"/>
        <end position="264"/>
    </location>
</feature>
<dbReference type="Proteomes" id="UP000002315">
    <property type="component" value="Chromosome"/>
</dbReference>
<dbReference type="EMBL" id="CP002278">
    <property type="protein sequence ID" value="ADP77354.1"/>
    <property type="molecule type" value="Genomic_DNA"/>
</dbReference>
<reference evidence="7 8" key="1">
    <citation type="journal article" date="2010" name="Stand. Genomic Sci.">
        <title>Complete genome sequence of Methanothermus fervidus type strain (V24S).</title>
        <authorList>
            <person name="Anderson I."/>
            <person name="Djao O.D."/>
            <person name="Misra M."/>
            <person name="Chertkov O."/>
            <person name="Nolan M."/>
            <person name="Lucas S."/>
            <person name="Lapidus A."/>
            <person name="Del Rio T.G."/>
            <person name="Tice H."/>
            <person name="Cheng J.F."/>
            <person name="Tapia R."/>
            <person name="Han C."/>
            <person name="Goodwin L."/>
            <person name="Pitluck S."/>
            <person name="Liolios K."/>
            <person name="Ivanova N."/>
            <person name="Mavromatis K."/>
            <person name="Mikhailova N."/>
            <person name="Pati A."/>
            <person name="Brambilla E."/>
            <person name="Chen A."/>
            <person name="Palaniappan K."/>
            <person name="Land M."/>
            <person name="Hauser L."/>
            <person name="Chang Y.J."/>
            <person name="Jeffries C.D."/>
            <person name="Sikorski J."/>
            <person name="Spring S."/>
            <person name="Rohde M."/>
            <person name="Eichinger K."/>
            <person name="Huber H."/>
            <person name="Wirth R."/>
            <person name="Goker M."/>
            <person name="Detter J.C."/>
            <person name="Woyke T."/>
            <person name="Bristow J."/>
            <person name="Eisen J.A."/>
            <person name="Markowitz V."/>
            <person name="Hugenholtz P."/>
            <person name="Klenk H.P."/>
            <person name="Kyrpides N.C."/>
        </authorList>
    </citation>
    <scope>NUCLEOTIDE SEQUENCE [LARGE SCALE GENOMIC DNA]</scope>
    <source>
        <strain evidence="8">ATCC 43054 / DSM 2088 / JCM 10308 / V24 S</strain>
    </source>
</reference>
<dbReference type="GO" id="GO:0055085">
    <property type="term" value="P:transmembrane transport"/>
    <property type="evidence" value="ECO:0007669"/>
    <property type="project" value="InterPro"/>
</dbReference>
<dbReference type="GO" id="GO:0010043">
    <property type="term" value="P:response to zinc ion"/>
    <property type="evidence" value="ECO:0007669"/>
    <property type="project" value="TreeGrafter"/>
</dbReference>
<keyword evidence="5 6" id="KW-0472">Membrane</keyword>
<evidence type="ECO:0000313" key="7">
    <source>
        <dbReference type="EMBL" id="ADP77354.1"/>
    </source>
</evidence>
<accession>E3GYH2</accession>
<feature type="transmembrane region" description="Helical" evidence="6">
    <location>
        <begin position="220"/>
        <end position="241"/>
    </location>
</feature>
<feature type="transmembrane region" description="Helical" evidence="6">
    <location>
        <begin position="63"/>
        <end position="81"/>
    </location>
</feature>
<evidence type="ECO:0000256" key="1">
    <source>
        <dbReference type="ARBA" id="ARBA00004141"/>
    </source>
</evidence>
<sequence>MLLDILTSNFILRALLVGLLGGVSCSMIGVLVTSLRLSFIGPVISHAAFAGGIVSMFVGIDPLIGAFLFSLLSAALTGPLIDRGEISPDTSLGIIFAIAIGIAFLFMGLMPYAERTESYSLIWGSILTVTDFDLIVLVITSLFIITTIVLFYKEFQAIIFDREIALSVGLPAYWIFYGILFLTGLSVAATIQPIGGLLVFSLIITPAATSYNLTDNLKDLFIMSAILGVLSCWVGIFLSYIFNLPSGASIVTISAIIFLISDFFKKAKINEVKKRCSK</sequence>
<proteinExistence type="inferred from homology"/>
<comment type="similarity">
    <text evidence="2">Belongs to the ABC-3 integral membrane protein family.</text>
</comment>
<dbReference type="STRING" id="523846.Mfer_0554"/>
<dbReference type="AlphaFoldDB" id="E3GYH2"/>
<gene>
    <name evidence="7" type="ordered locus">Mfer_0554</name>
</gene>
<evidence type="ECO:0000256" key="4">
    <source>
        <dbReference type="ARBA" id="ARBA00022989"/>
    </source>
</evidence>
<keyword evidence="8" id="KW-1185">Reference proteome</keyword>
<evidence type="ECO:0000256" key="6">
    <source>
        <dbReference type="SAM" id="Phobius"/>
    </source>
</evidence>
<dbReference type="InterPro" id="IPR037294">
    <property type="entry name" value="ABC_BtuC-like"/>
</dbReference>
<dbReference type="PANTHER" id="PTHR30477:SF0">
    <property type="entry name" value="METAL TRANSPORT SYSTEM MEMBRANE PROTEIN TM_0125-RELATED"/>
    <property type="match status" value="1"/>
</dbReference>
<name>E3GYH2_METFV</name>
<dbReference type="HOGENOM" id="CLU_028808_3_0_2"/>
<dbReference type="Pfam" id="PF00950">
    <property type="entry name" value="ABC-3"/>
    <property type="match status" value="1"/>
</dbReference>
<feature type="transmembrane region" description="Helical" evidence="6">
    <location>
        <begin position="93"/>
        <end position="112"/>
    </location>
</feature>
<organism evidence="7 8">
    <name type="scientific">Methanothermus fervidus (strain ATCC 43054 / DSM 2088 / JCM 10308 / V24 S)</name>
    <dbReference type="NCBI Taxonomy" id="523846"/>
    <lineage>
        <taxon>Archaea</taxon>
        <taxon>Methanobacteriati</taxon>
        <taxon>Methanobacteriota</taxon>
        <taxon>Methanomada group</taxon>
        <taxon>Methanobacteria</taxon>
        <taxon>Methanobacteriales</taxon>
        <taxon>Methanothermaceae</taxon>
        <taxon>Methanothermus</taxon>
    </lineage>
</organism>
<comment type="subcellular location">
    <subcellularLocation>
        <location evidence="1">Membrane</location>
        <topology evidence="1">Multi-pass membrane protein</topology>
    </subcellularLocation>
</comment>
<feature type="transmembrane region" description="Helical" evidence="6">
    <location>
        <begin position="132"/>
        <end position="152"/>
    </location>
</feature>
<keyword evidence="3 6" id="KW-0812">Transmembrane</keyword>
<dbReference type="SUPFAM" id="SSF81345">
    <property type="entry name" value="ABC transporter involved in vitamin B12 uptake, BtuC"/>
    <property type="match status" value="1"/>
</dbReference>
<dbReference type="KEGG" id="mfv:Mfer_0554"/>
<protein>
    <submittedName>
        <fullName evidence="7">ABC-3 protein</fullName>
    </submittedName>
</protein>
<feature type="transmembrane region" description="Helical" evidence="6">
    <location>
        <begin position="12"/>
        <end position="32"/>
    </location>
</feature>
<feature type="transmembrane region" description="Helical" evidence="6">
    <location>
        <begin position="164"/>
        <end position="188"/>
    </location>
</feature>
<keyword evidence="4 6" id="KW-1133">Transmembrane helix</keyword>
<dbReference type="GO" id="GO:0043190">
    <property type="term" value="C:ATP-binding cassette (ABC) transporter complex"/>
    <property type="evidence" value="ECO:0007669"/>
    <property type="project" value="InterPro"/>
</dbReference>
<evidence type="ECO:0000313" key="8">
    <source>
        <dbReference type="Proteomes" id="UP000002315"/>
    </source>
</evidence>
<evidence type="ECO:0000256" key="2">
    <source>
        <dbReference type="ARBA" id="ARBA00008034"/>
    </source>
</evidence>
<dbReference type="Gene3D" id="1.10.3470.10">
    <property type="entry name" value="ABC transporter involved in vitamin B12 uptake, BtuC"/>
    <property type="match status" value="1"/>
</dbReference>
<feature type="transmembrane region" description="Helical" evidence="6">
    <location>
        <begin position="194"/>
        <end position="213"/>
    </location>
</feature>
<dbReference type="InterPro" id="IPR001626">
    <property type="entry name" value="ABC_TroCD"/>
</dbReference>